<dbReference type="InterPro" id="IPR008168">
    <property type="entry name" value="Cyt_C_IC"/>
</dbReference>
<gene>
    <name evidence="22" type="ORF">ABID41_000351</name>
</gene>
<keyword evidence="9 20" id="KW-0812">Transmembrane</keyword>
<keyword evidence="13 19" id="KW-0249">Electron transport</keyword>
<evidence type="ECO:0000313" key="23">
    <source>
        <dbReference type="Proteomes" id="UP001549110"/>
    </source>
</evidence>
<keyword evidence="14 20" id="KW-1133">Transmembrane helix</keyword>
<evidence type="ECO:0000256" key="14">
    <source>
        <dbReference type="ARBA" id="ARBA00022989"/>
    </source>
</evidence>
<keyword evidence="23" id="KW-1185">Reference proteome</keyword>
<dbReference type="InterPro" id="IPR038414">
    <property type="entry name" value="CcoP_N_sf"/>
</dbReference>
<comment type="similarity">
    <text evidence="3 19">Belongs to the CcoP / FixP family.</text>
</comment>
<keyword evidence="12 19" id="KW-0375">Hydrogen ion transport</keyword>
<evidence type="ECO:0000256" key="10">
    <source>
        <dbReference type="ARBA" id="ARBA00022723"/>
    </source>
</evidence>
<name>A0ABV2EE06_9CAUL</name>
<sequence length="288" mass="31197">MSKRESDEVTGVETTGHEWDGIRELDNPLPRWWLWVWYLSIAAAAVYWVLMPAWPGISGYTKGVLGQSDRVAVAGELAALKTVRGAQGAQLATASLEEIERDPQLLAYAQAVGQSVFGDNCATCHGTGGTGAKGYANLRDDVWLWGGKLEDIHHTIQVGIRSNHEAARQSQMPAFGRDQMLTASQISDLTEYVVALSRRPADRAAVARAAPIYQAQCIACHGPTGQGDQALGAPNLTDQEWLYGSSREDIHGQIWNGRGGVMPSWQSRFDPATLKALAVYIHSDAAGQ</sequence>
<keyword evidence="4 19" id="KW-0813">Transport</keyword>
<proteinExistence type="inferred from homology"/>
<dbReference type="Pfam" id="PF14715">
    <property type="entry name" value="FixP_N"/>
    <property type="match status" value="1"/>
</dbReference>
<keyword evidence="10 19" id="KW-0479">Metal-binding</keyword>
<keyword evidence="15 19" id="KW-0560">Oxidoreductase</keyword>
<dbReference type="NCBIfam" id="TIGR00782">
    <property type="entry name" value="ccoP"/>
    <property type="match status" value="1"/>
</dbReference>
<keyword evidence="16 19" id="KW-0408">Iron</keyword>
<organism evidence="22 23">
    <name type="scientific">Phenylobacterium koreense</name>
    <dbReference type="NCBI Taxonomy" id="266125"/>
    <lineage>
        <taxon>Bacteria</taxon>
        <taxon>Pseudomonadati</taxon>
        <taxon>Pseudomonadota</taxon>
        <taxon>Alphaproteobacteria</taxon>
        <taxon>Caulobacterales</taxon>
        <taxon>Caulobacteraceae</taxon>
        <taxon>Phenylobacterium</taxon>
    </lineage>
</organism>
<evidence type="ECO:0000256" key="20">
    <source>
        <dbReference type="SAM" id="Phobius"/>
    </source>
</evidence>
<dbReference type="PIRSF" id="PIRSF000006">
    <property type="entry name" value="Cbb3-Cox_fixP"/>
    <property type="match status" value="1"/>
</dbReference>
<dbReference type="InterPro" id="IPR004678">
    <property type="entry name" value="Cyt_c_oxidase_cbb3_su3"/>
</dbReference>
<dbReference type="RefSeq" id="WP_331929547.1">
    <property type="nucleotide sequence ID" value="NZ_JBEPLU010000001.1"/>
</dbReference>
<dbReference type="Proteomes" id="UP001549110">
    <property type="component" value="Unassembled WGS sequence"/>
</dbReference>
<evidence type="ECO:0000256" key="16">
    <source>
        <dbReference type="ARBA" id="ARBA00023004"/>
    </source>
</evidence>
<evidence type="ECO:0000256" key="6">
    <source>
        <dbReference type="ARBA" id="ARBA00022519"/>
    </source>
</evidence>
<feature type="domain" description="Cytochrome c" evidence="21">
    <location>
        <begin position="204"/>
        <end position="285"/>
    </location>
</feature>
<comment type="caution">
    <text evidence="22">The sequence shown here is derived from an EMBL/GenBank/DDBJ whole genome shotgun (WGS) entry which is preliminary data.</text>
</comment>
<reference evidence="22 23" key="1">
    <citation type="submission" date="2024-06" db="EMBL/GenBank/DDBJ databases">
        <title>Genomic Encyclopedia of Type Strains, Phase IV (KMG-IV): sequencing the most valuable type-strain genomes for metagenomic binning, comparative biology and taxonomic classification.</title>
        <authorList>
            <person name="Goeker M."/>
        </authorList>
    </citation>
    <scope>NUCLEOTIDE SEQUENCE [LARGE SCALE GENOMIC DNA]</scope>
    <source>
        <strain evidence="22 23">DSM 17809</strain>
    </source>
</reference>
<evidence type="ECO:0000256" key="3">
    <source>
        <dbReference type="ARBA" id="ARBA00006113"/>
    </source>
</evidence>
<dbReference type="PANTHER" id="PTHR33751:SF1">
    <property type="entry name" value="CBB3-TYPE CYTOCHROME C OXIDASE SUBUNIT FIXP"/>
    <property type="match status" value="1"/>
</dbReference>
<dbReference type="Gene3D" id="6.10.280.130">
    <property type="match status" value="1"/>
</dbReference>
<keyword evidence="8 19" id="KW-0679">Respiratory chain</keyword>
<comment type="subunit">
    <text evidence="19">Component of the cbb3-type cytochrome c oxidase.</text>
</comment>
<feature type="domain" description="Cytochrome c" evidence="21">
    <location>
        <begin position="108"/>
        <end position="197"/>
    </location>
</feature>
<keyword evidence="18 19" id="KW-0472">Membrane</keyword>
<evidence type="ECO:0000256" key="13">
    <source>
        <dbReference type="ARBA" id="ARBA00022982"/>
    </source>
</evidence>
<evidence type="ECO:0000256" key="9">
    <source>
        <dbReference type="ARBA" id="ARBA00022692"/>
    </source>
</evidence>
<comment type="subcellular location">
    <subcellularLocation>
        <location evidence="1 19">Cell inner membrane</location>
    </subcellularLocation>
</comment>
<dbReference type="PRINTS" id="PR00605">
    <property type="entry name" value="CYTCHROMECIC"/>
</dbReference>
<dbReference type="Gene3D" id="1.10.760.10">
    <property type="entry name" value="Cytochrome c-like domain"/>
    <property type="match status" value="2"/>
</dbReference>
<evidence type="ECO:0000256" key="7">
    <source>
        <dbReference type="ARBA" id="ARBA00022617"/>
    </source>
</evidence>
<feature type="transmembrane region" description="Helical" evidence="20">
    <location>
        <begin position="32"/>
        <end position="50"/>
    </location>
</feature>
<evidence type="ECO:0000256" key="17">
    <source>
        <dbReference type="ARBA" id="ARBA00023065"/>
    </source>
</evidence>
<dbReference type="PANTHER" id="PTHR33751">
    <property type="entry name" value="CBB3-TYPE CYTOCHROME C OXIDASE SUBUNIT FIXP"/>
    <property type="match status" value="1"/>
</dbReference>
<evidence type="ECO:0000256" key="15">
    <source>
        <dbReference type="ARBA" id="ARBA00023002"/>
    </source>
</evidence>
<protein>
    <recommendedName>
        <fullName evidence="19">Cbb3-type cytochrome c oxidase subunit</fullName>
    </recommendedName>
</protein>
<evidence type="ECO:0000259" key="21">
    <source>
        <dbReference type="PROSITE" id="PS51007"/>
    </source>
</evidence>
<evidence type="ECO:0000256" key="19">
    <source>
        <dbReference type="PIRNR" id="PIRNR000006"/>
    </source>
</evidence>
<dbReference type="PROSITE" id="PS51007">
    <property type="entry name" value="CYTC"/>
    <property type="match status" value="2"/>
</dbReference>
<evidence type="ECO:0000256" key="8">
    <source>
        <dbReference type="ARBA" id="ARBA00022660"/>
    </source>
</evidence>
<dbReference type="Pfam" id="PF00034">
    <property type="entry name" value="Cytochrom_C"/>
    <property type="match status" value="1"/>
</dbReference>
<dbReference type="InterPro" id="IPR036909">
    <property type="entry name" value="Cyt_c-like_dom_sf"/>
</dbReference>
<keyword evidence="7 19" id="KW-0349">Heme</keyword>
<dbReference type="InterPro" id="IPR032858">
    <property type="entry name" value="CcoP_N"/>
</dbReference>
<evidence type="ECO:0000256" key="11">
    <source>
        <dbReference type="ARBA" id="ARBA00022737"/>
    </source>
</evidence>
<keyword evidence="11" id="KW-0677">Repeat</keyword>
<evidence type="ECO:0000256" key="5">
    <source>
        <dbReference type="ARBA" id="ARBA00022475"/>
    </source>
</evidence>
<dbReference type="EMBL" id="JBEPLU010000001">
    <property type="protein sequence ID" value="MET3525256.1"/>
    <property type="molecule type" value="Genomic_DNA"/>
</dbReference>
<comment type="cofactor">
    <cofactor evidence="19">
        <name>heme c</name>
        <dbReference type="ChEBI" id="CHEBI:61717"/>
    </cofactor>
    <text evidence="19">Binds 2 heme C groups per subunit.</text>
</comment>
<dbReference type="InterPro" id="IPR050597">
    <property type="entry name" value="Cytochrome_c_Oxidase_Subunit"/>
</dbReference>
<dbReference type="SUPFAM" id="SSF46626">
    <property type="entry name" value="Cytochrome c"/>
    <property type="match status" value="2"/>
</dbReference>
<dbReference type="InterPro" id="IPR009056">
    <property type="entry name" value="Cyt_c-like_dom"/>
</dbReference>
<comment type="pathway">
    <text evidence="2 19">Energy metabolism; oxidative phosphorylation.</text>
</comment>
<evidence type="ECO:0000256" key="12">
    <source>
        <dbReference type="ARBA" id="ARBA00022781"/>
    </source>
</evidence>
<evidence type="ECO:0000256" key="18">
    <source>
        <dbReference type="ARBA" id="ARBA00023136"/>
    </source>
</evidence>
<keyword evidence="5 19" id="KW-1003">Cell membrane</keyword>
<comment type="function">
    <text evidence="19">C-type cytochrome. Part of the cbb3-type cytochrome c oxidase complex.</text>
</comment>
<evidence type="ECO:0000256" key="1">
    <source>
        <dbReference type="ARBA" id="ARBA00004533"/>
    </source>
</evidence>
<evidence type="ECO:0000313" key="22">
    <source>
        <dbReference type="EMBL" id="MET3525256.1"/>
    </source>
</evidence>
<evidence type="ECO:0000256" key="2">
    <source>
        <dbReference type="ARBA" id="ARBA00004673"/>
    </source>
</evidence>
<evidence type="ECO:0000256" key="4">
    <source>
        <dbReference type="ARBA" id="ARBA00022448"/>
    </source>
</evidence>
<accession>A0ABV2EE06</accession>
<keyword evidence="6 19" id="KW-0997">Cell inner membrane</keyword>
<dbReference type="Pfam" id="PF13442">
    <property type="entry name" value="Cytochrome_CBB3"/>
    <property type="match status" value="1"/>
</dbReference>
<keyword evidence="17 19" id="KW-0406">Ion transport</keyword>